<accession>A0AAJ0CMZ5</accession>
<dbReference type="AlphaFoldDB" id="A0AAJ0CMZ5"/>
<feature type="transmembrane region" description="Helical" evidence="2">
    <location>
        <begin position="497"/>
        <end position="519"/>
    </location>
</feature>
<sequence>MVEWLFETIPEVVPTGNTEWQNIEVPLNVQRWREAYFETISTTLKAPSNVAKLIESGCNVGKGLPLNCTATCLDQTHIFSTSENLWNCMTLATVAKQRAEENDTINEQRWNEMSSKFNLGLVDDFNSLDTFQRIRNCYWQSCSDSKFGMCSPKLWEFKCGGVSGSRDAARLGDVLRNNYCQDSGDVDTVVDADIAGQGVLIAYIIQSLLVLVFGGCYKLTSPGTISSLRTKILRCFRDRGTSAKSNAEHSTILTRHLSSLARKFPHAVAQSLADLQEAQALFTVTFAVASVAAFEGYKGLANVLSVFSYIVNIQISQRLIVVGAYPLLMLQAIIQRSCRQEEPAERKTSGKAEQREKSDKRGGYTLFFVVFNWALMTYMVPQNEIKPLYFEKHLETVSTVRACGSHPGPMSYCKPPRNKERACAFCNQLFIFEGFVHLVTFMLVVDWMLHLHFHYMSRKFNNPRLIGRALGWFQSTPLSNFLRRDYEKLEGITLRRILLGFAQVIAFVLIPFGLVQLFQTYFFFYANTNGLSMWSFGQVVAVAIWLPVVLKFLRSCFSKDKQDDETQFSEQDRLPISEGKLSGERNGGRPLDEDRPLVSRGYDGHG</sequence>
<evidence type="ECO:0000256" key="2">
    <source>
        <dbReference type="SAM" id="Phobius"/>
    </source>
</evidence>
<reference evidence="3" key="1">
    <citation type="submission" date="2023-06" db="EMBL/GenBank/DDBJ databases">
        <title>Conoideocrella luteorostrata (Hypocreales: Clavicipitaceae), a potential biocontrol fungus for elongate hemlock scale in United States Christmas tree production areas.</title>
        <authorList>
            <person name="Barrett H."/>
            <person name="Lovett B."/>
            <person name="Macias A.M."/>
            <person name="Stajich J.E."/>
            <person name="Kasson M.T."/>
        </authorList>
    </citation>
    <scope>NUCLEOTIDE SEQUENCE</scope>
    <source>
        <strain evidence="3">ARSEF 14590</strain>
    </source>
</reference>
<evidence type="ECO:0000313" key="4">
    <source>
        <dbReference type="Proteomes" id="UP001251528"/>
    </source>
</evidence>
<keyword evidence="2" id="KW-0472">Membrane</keyword>
<proteinExistence type="predicted"/>
<dbReference type="Proteomes" id="UP001251528">
    <property type="component" value="Unassembled WGS sequence"/>
</dbReference>
<keyword evidence="4" id="KW-1185">Reference proteome</keyword>
<comment type="caution">
    <text evidence="3">The sequence shown here is derived from an EMBL/GenBank/DDBJ whole genome shotgun (WGS) entry which is preliminary data.</text>
</comment>
<feature type="region of interest" description="Disordered" evidence="1">
    <location>
        <begin position="562"/>
        <end position="606"/>
    </location>
</feature>
<evidence type="ECO:0000313" key="3">
    <source>
        <dbReference type="EMBL" id="KAK2595607.1"/>
    </source>
</evidence>
<organism evidence="3 4">
    <name type="scientific">Conoideocrella luteorostrata</name>
    <dbReference type="NCBI Taxonomy" id="1105319"/>
    <lineage>
        <taxon>Eukaryota</taxon>
        <taxon>Fungi</taxon>
        <taxon>Dikarya</taxon>
        <taxon>Ascomycota</taxon>
        <taxon>Pezizomycotina</taxon>
        <taxon>Sordariomycetes</taxon>
        <taxon>Hypocreomycetidae</taxon>
        <taxon>Hypocreales</taxon>
        <taxon>Clavicipitaceae</taxon>
        <taxon>Conoideocrella</taxon>
    </lineage>
</organism>
<feature type="transmembrane region" description="Helical" evidence="2">
    <location>
        <begin position="200"/>
        <end position="219"/>
    </location>
</feature>
<evidence type="ECO:0000256" key="1">
    <source>
        <dbReference type="SAM" id="MobiDB-lite"/>
    </source>
</evidence>
<protein>
    <submittedName>
        <fullName evidence="3">Uncharacterized protein</fullName>
    </submittedName>
</protein>
<dbReference type="EMBL" id="JASWJB010000126">
    <property type="protein sequence ID" value="KAK2595607.1"/>
    <property type="molecule type" value="Genomic_DNA"/>
</dbReference>
<feature type="transmembrane region" description="Helical" evidence="2">
    <location>
        <begin position="531"/>
        <end position="553"/>
    </location>
</feature>
<gene>
    <name evidence="3" type="ORF">QQS21_006654</name>
</gene>
<name>A0AAJ0CMZ5_9HYPO</name>
<feature type="transmembrane region" description="Helical" evidence="2">
    <location>
        <begin position="363"/>
        <end position="380"/>
    </location>
</feature>
<keyword evidence="2" id="KW-0812">Transmembrane</keyword>
<keyword evidence="2" id="KW-1133">Transmembrane helix</keyword>
<feature type="transmembrane region" description="Helical" evidence="2">
    <location>
        <begin position="429"/>
        <end position="449"/>
    </location>
</feature>